<keyword evidence="4" id="KW-1185">Reference proteome</keyword>
<evidence type="ECO:0000313" key="3">
    <source>
        <dbReference type="EMBL" id="CAK0871579.1"/>
    </source>
</evidence>
<comment type="caution">
    <text evidence="3">The sequence shown here is derived from an EMBL/GenBank/DDBJ whole genome shotgun (WGS) entry which is preliminary data.</text>
</comment>
<sequence>MGSVADRVVLVCSVISLGLYVVAVSLRWGRLGASGLRDVILSCWRRARGMDQLSADACVAKLMDKKRGEMVRVTSSVCQGFLFIAILWGIVNTASNKSRLRNTPQDGILVVTFGLQALASCDHDLGFGYVNQTLFVYVVAMLGCTAIVITTTGGEAMVAVNAFMLCPRITFSLAYMNSGMVCLSCVFHAVASSLTYSYQMADTQSASTHPQASQIEAISNMSQTVYTSADVMCCLIVILSTFAWEMTMALHARNELEVVAKRGETTATRRLLNTFCDALFELDAGLRIADDALQLAVSLQHGASRSLRGMLAESLMVAEDRALFREFVTTPVLASQSMANVLHVRMRDSLNNILRVELFHVPVDSSLTGASHLIGVREHADYGDYSFQQLPVWPMEAEARRGRCPPGPEAAPRAAAARKPPGGPPRGHAPPAARLGTPAVAACESSAGARMAGALAARGARPALGRPASRQAAGGGRPRRGSSDPPAHQRPGRPAVPARGRHLAAAVREAPGLPSGARGTSELLCLCHCSIPCSWTPPFAGAPGTCARRAPLRRSRGARGRRGAVRSAASRQVRPGLPHRCRVLRHVLGALLCWHQVHYVRPRAAGLVRSPQRGRHLSEPHSPLQAWRDLQMSVNPFFRASWRNAGGLMRACSGQE</sequence>
<feature type="transmembrane region" description="Helical" evidence="2">
    <location>
        <begin position="6"/>
        <end position="28"/>
    </location>
</feature>
<feature type="transmembrane region" description="Helical" evidence="2">
    <location>
        <begin position="225"/>
        <end position="244"/>
    </location>
</feature>
<feature type="transmembrane region" description="Helical" evidence="2">
    <location>
        <begin position="134"/>
        <end position="160"/>
    </location>
</feature>
<name>A0ABN9VFJ1_9DINO</name>
<evidence type="ECO:0000256" key="1">
    <source>
        <dbReference type="SAM" id="MobiDB-lite"/>
    </source>
</evidence>
<keyword evidence="2" id="KW-0472">Membrane</keyword>
<organism evidence="3 4">
    <name type="scientific">Prorocentrum cordatum</name>
    <dbReference type="NCBI Taxonomy" id="2364126"/>
    <lineage>
        <taxon>Eukaryota</taxon>
        <taxon>Sar</taxon>
        <taxon>Alveolata</taxon>
        <taxon>Dinophyceae</taxon>
        <taxon>Prorocentrales</taxon>
        <taxon>Prorocentraceae</taxon>
        <taxon>Prorocentrum</taxon>
    </lineage>
</organism>
<feature type="region of interest" description="Disordered" evidence="1">
    <location>
        <begin position="457"/>
        <end position="502"/>
    </location>
</feature>
<keyword evidence="2" id="KW-0812">Transmembrane</keyword>
<evidence type="ECO:0008006" key="5">
    <source>
        <dbReference type="Google" id="ProtNLM"/>
    </source>
</evidence>
<protein>
    <recommendedName>
        <fullName evidence="5">Guanylate cyclase</fullName>
    </recommendedName>
</protein>
<accession>A0ABN9VFJ1</accession>
<proteinExistence type="predicted"/>
<evidence type="ECO:0000313" key="4">
    <source>
        <dbReference type="Proteomes" id="UP001189429"/>
    </source>
</evidence>
<feature type="region of interest" description="Disordered" evidence="1">
    <location>
        <begin position="398"/>
        <end position="434"/>
    </location>
</feature>
<gene>
    <name evidence="3" type="ORF">PCOR1329_LOCUS57366</name>
</gene>
<dbReference type="Proteomes" id="UP001189429">
    <property type="component" value="Unassembled WGS sequence"/>
</dbReference>
<keyword evidence="2" id="KW-1133">Transmembrane helix</keyword>
<evidence type="ECO:0000256" key="2">
    <source>
        <dbReference type="SAM" id="Phobius"/>
    </source>
</evidence>
<feature type="transmembrane region" description="Helical" evidence="2">
    <location>
        <begin position="70"/>
        <end position="91"/>
    </location>
</feature>
<dbReference type="EMBL" id="CAUYUJ010017084">
    <property type="protein sequence ID" value="CAK0871579.1"/>
    <property type="molecule type" value="Genomic_DNA"/>
</dbReference>
<reference evidence="3" key="1">
    <citation type="submission" date="2023-10" db="EMBL/GenBank/DDBJ databases">
        <authorList>
            <person name="Chen Y."/>
            <person name="Shah S."/>
            <person name="Dougan E. K."/>
            <person name="Thang M."/>
            <person name="Chan C."/>
        </authorList>
    </citation>
    <scope>NUCLEOTIDE SEQUENCE [LARGE SCALE GENOMIC DNA]</scope>
</reference>
<feature type="transmembrane region" description="Helical" evidence="2">
    <location>
        <begin position="172"/>
        <end position="191"/>
    </location>
</feature>
<feature type="compositionally biased region" description="Low complexity" evidence="1">
    <location>
        <begin position="457"/>
        <end position="472"/>
    </location>
</feature>
<feature type="compositionally biased region" description="Low complexity" evidence="1">
    <location>
        <begin position="410"/>
        <end position="420"/>
    </location>
</feature>